<keyword evidence="6" id="KW-1185">Reference proteome</keyword>
<dbReference type="Pfam" id="PF12399">
    <property type="entry name" value="BCA_ABC_TP_C"/>
    <property type="match status" value="1"/>
</dbReference>
<name>A0A543AZZ7_9ACTN</name>
<dbReference type="RefSeq" id="WP_142042169.1">
    <property type="nucleotide sequence ID" value="NZ_JBHTGS010000001.1"/>
</dbReference>
<keyword evidence="1" id="KW-0813">Transport</keyword>
<dbReference type="EMBL" id="VFOW01000001">
    <property type="protein sequence ID" value="TQL78154.1"/>
    <property type="molecule type" value="Genomic_DNA"/>
</dbReference>
<dbReference type="InterPro" id="IPR032823">
    <property type="entry name" value="BCA_ABC_TP_C"/>
</dbReference>
<evidence type="ECO:0000256" key="2">
    <source>
        <dbReference type="ARBA" id="ARBA00022741"/>
    </source>
</evidence>
<dbReference type="SUPFAM" id="SSF52540">
    <property type="entry name" value="P-loop containing nucleoside triphosphate hydrolases"/>
    <property type="match status" value="1"/>
</dbReference>
<accession>A0A543AZZ7</accession>
<dbReference type="Pfam" id="PF00005">
    <property type="entry name" value="ABC_tran"/>
    <property type="match status" value="1"/>
</dbReference>
<comment type="caution">
    <text evidence="5">The sequence shown here is derived from an EMBL/GenBank/DDBJ whole genome shotgun (WGS) entry which is preliminary data.</text>
</comment>
<dbReference type="PANTHER" id="PTHR45772:SF2">
    <property type="entry name" value="ABC TRANSPORTER ATP-BINDING PROTEIN"/>
    <property type="match status" value="1"/>
</dbReference>
<dbReference type="SMART" id="SM00382">
    <property type="entry name" value="AAA"/>
    <property type="match status" value="1"/>
</dbReference>
<dbReference type="InterPro" id="IPR003593">
    <property type="entry name" value="AAA+_ATPase"/>
</dbReference>
<dbReference type="GO" id="GO:0005886">
    <property type="term" value="C:plasma membrane"/>
    <property type="evidence" value="ECO:0007669"/>
    <property type="project" value="TreeGrafter"/>
</dbReference>
<dbReference type="InterPro" id="IPR003439">
    <property type="entry name" value="ABC_transporter-like_ATP-bd"/>
</dbReference>
<protein>
    <submittedName>
        <fullName evidence="5">Amino acid/amide ABC transporter ATP-binding protein 1 (HAAT family)</fullName>
    </submittedName>
</protein>
<sequence length="246" mass="26625">MTDQLVVTDLKRHFGQLRAVDGFSLTLAKGDRHALIGCNGAGKSTVLHMIAGAVKPTAGRIRFDGTDITGRGSHRRSRSGIARTFQTPALLDTFTCLENLILAARPHHRDHRWWPKARRAALTEKAMRQLEALNLADDADVSAGELSHGRRRLLEIAVALVADPRLLLLDEPAAGLTEADKERLVDCLRALPTELTVLLVEHHQDVVTAIADTVTVLHNGQKLTSGTPAEIAADPQVAEVYLGTAA</sequence>
<proteinExistence type="predicted"/>
<dbReference type="InterPro" id="IPR051120">
    <property type="entry name" value="ABC_AA/LPS_Transport"/>
</dbReference>
<evidence type="ECO:0000313" key="5">
    <source>
        <dbReference type="EMBL" id="TQL78154.1"/>
    </source>
</evidence>
<dbReference type="CDD" id="cd03219">
    <property type="entry name" value="ABC_Mj1267_LivG_branched"/>
    <property type="match status" value="1"/>
</dbReference>
<evidence type="ECO:0000256" key="1">
    <source>
        <dbReference type="ARBA" id="ARBA00022448"/>
    </source>
</evidence>
<dbReference type="PANTHER" id="PTHR45772">
    <property type="entry name" value="CONSERVED COMPONENT OF ABC TRANSPORTER FOR NATURAL AMINO ACIDS-RELATED"/>
    <property type="match status" value="1"/>
</dbReference>
<reference evidence="5 6" key="1">
    <citation type="submission" date="2019-06" db="EMBL/GenBank/DDBJ databases">
        <title>Sequencing the genomes of 1000 actinobacteria strains.</title>
        <authorList>
            <person name="Klenk H.-P."/>
        </authorList>
    </citation>
    <scope>NUCLEOTIDE SEQUENCE [LARGE SCALE GENOMIC DNA]</scope>
    <source>
        <strain evidence="5 6">DSM 45928</strain>
    </source>
</reference>
<dbReference type="InParanoid" id="A0A543AZZ7"/>
<dbReference type="Gene3D" id="3.40.50.300">
    <property type="entry name" value="P-loop containing nucleotide triphosphate hydrolases"/>
    <property type="match status" value="1"/>
</dbReference>
<dbReference type="OrthoDB" id="9805514at2"/>
<dbReference type="Proteomes" id="UP000317043">
    <property type="component" value="Unassembled WGS sequence"/>
</dbReference>
<evidence type="ECO:0000259" key="4">
    <source>
        <dbReference type="PROSITE" id="PS50893"/>
    </source>
</evidence>
<dbReference type="InterPro" id="IPR027417">
    <property type="entry name" value="P-loop_NTPase"/>
</dbReference>
<organism evidence="5 6">
    <name type="scientific">Stackebrandtia endophytica</name>
    <dbReference type="NCBI Taxonomy" id="1496996"/>
    <lineage>
        <taxon>Bacteria</taxon>
        <taxon>Bacillati</taxon>
        <taxon>Actinomycetota</taxon>
        <taxon>Actinomycetes</taxon>
        <taxon>Glycomycetales</taxon>
        <taxon>Glycomycetaceae</taxon>
        <taxon>Stackebrandtia</taxon>
    </lineage>
</organism>
<keyword evidence="2" id="KW-0547">Nucleotide-binding</keyword>
<evidence type="ECO:0000256" key="3">
    <source>
        <dbReference type="ARBA" id="ARBA00022840"/>
    </source>
</evidence>
<dbReference type="GO" id="GO:0005524">
    <property type="term" value="F:ATP binding"/>
    <property type="evidence" value="ECO:0007669"/>
    <property type="project" value="UniProtKB-KW"/>
</dbReference>
<dbReference type="AlphaFoldDB" id="A0A543AZZ7"/>
<feature type="domain" description="ABC transporter" evidence="4">
    <location>
        <begin position="5"/>
        <end position="244"/>
    </location>
</feature>
<gene>
    <name evidence="5" type="ORF">FB566_3731</name>
</gene>
<keyword evidence="3 5" id="KW-0067">ATP-binding</keyword>
<evidence type="ECO:0000313" key="6">
    <source>
        <dbReference type="Proteomes" id="UP000317043"/>
    </source>
</evidence>
<dbReference type="PROSITE" id="PS50893">
    <property type="entry name" value="ABC_TRANSPORTER_2"/>
    <property type="match status" value="1"/>
</dbReference>
<dbReference type="GO" id="GO:0016887">
    <property type="term" value="F:ATP hydrolysis activity"/>
    <property type="evidence" value="ECO:0007669"/>
    <property type="project" value="InterPro"/>
</dbReference>